<dbReference type="EMBL" id="VDMD01000098">
    <property type="protein sequence ID" value="TRM55761.1"/>
    <property type="molecule type" value="Genomic_DNA"/>
</dbReference>
<dbReference type="Proteomes" id="UP000320762">
    <property type="component" value="Unassembled WGS sequence"/>
</dbReference>
<feature type="region of interest" description="Disordered" evidence="1">
    <location>
        <begin position="57"/>
        <end position="78"/>
    </location>
</feature>
<keyword evidence="3" id="KW-1185">Reference proteome</keyword>
<evidence type="ECO:0000313" key="2">
    <source>
        <dbReference type="EMBL" id="TRM55761.1"/>
    </source>
</evidence>
<feature type="compositionally biased region" description="Basic residues" evidence="1">
    <location>
        <begin position="184"/>
        <end position="196"/>
    </location>
</feature>
<accession>A0A550BTB3</accession>
<proteinExistence type="predicted"/>
<feature type="region of interest" description="Disordered" evidence="1">
    <location>
        <begin position="133"/>
        <end position="171"/>
    </location>
</feature>
<feature type="compositionally biased region" description="Basic residues" evidence="1">
    <location>
        <begin position="137"/>
        <end position="170"/>
    </location>
</feature>
<feature type="region of interest" description="Disordered" evidence="1">
    <location>
        <begin position="183"/>
        <end position="204"/>
    </location>
</feature>
<feature type="compositionally biased region" description="Polar residues" evidence="1">
    <location>
        <begin position="67"/>
        <end position="77"/>
    </location>
</feature>
<comment type="caution">
    <text evidence="2">The sequence shown here is derived from an EMBL/GenBank/DDBJ whole genome shotgun (WGS) entry which is preliminary data.</text>
</comment>
<evidence type="ECO:0000256" key="1">
    <source>
        <dbReference type="SAM" id="MobiDB-lite"/>
    </source>
</evidence>
<name>A0A550BTB3_9AGAR</name>
<feature type="compositionally biased region" description="Basic residues" evidence="1">
    <location>
        <begin position="260"/>
        <end position="269"/>
    </location>
</feature>
<feature type="region of interest" description="Disordered" evidence="1">
    <location>
        <begin position="250"/>
        <end position="269"/>
    </location>
</feature>
<reference evidence="2 3" key="1">
    <citation type="journal article" date="2019" name="New Phytol.">
        <title>Comparative genomics reveals unique wood-decay strategies and fruiting body development in the Schizophyllaceae.</title>
        <authorList>
            <person name="Almasi E."/>
            <person name="Sahu N."/>
            <person name="Krizsan K."/>
            <person name="Balint B."/>
            <person name="Kovacs G.M."/>
            <person name="Kiss B."/>
            <person name="Cseklye J."/>
            <person name="Drula E."/>
            <person name="Henrissat B."/>
            <person name="Nagy I."/>
            <person name="Chovatia M."/>
            <person name="Adam C."/>
            <person name="LaButti K."/>
            <person name="Lipzen A."/>
            <person name="Riley R."/>
            <person name="Grigoriev I.V."/>
            <person name="Nagy L.G."/>
        </authorList>
    </citation>
    <scope>NUCLEOTIDE SEQUENCE [LARGE SCALE GENOMIC DNA]</scope>
    <source>
        <strain evidence="2 3">NL-1724</strain>
    </source>
</reference>
<protein>
    <submittedName>
        <fullName evidence="2">Uncharacterized protein</fullName>
    </submittedName>
</protein>
<sequence>MYSKRVLARSTRRAYFAALSVLPTLQPCPPCRLQRRFEYSSHRELTVVPTAWRARLKRREAGKRGPTSGTRAPTSGTRARAVPVVHDAAVLNGTRRFSKHAARDDRAASQSGITQDSTLRVCRLIGRVAVYPSHSSSHTHHPMQAQRVRHAQRPLQHAQHRSQRRPRHAHCPAPRLSALACRASPRRVPPRPRRGPPRPLSPWQHPPCPAYARVPGTNCPICRSKRRHFRRRSQGQNRCKTRSFCQISPREFSRTSSTHSGRRGRHWAPRRAARSAAAHLLRCPRGAVSPFAGPSGGVSGEVFKVKIDAKRGRFVKYPRGNFRGPSR</sequence>
<dbReference type="AlphaFoldDB" id="A0A550BTB3"/>
<organism evidence="2 3">
    <name type="scientific">Schizophyllum amplum</name>
    <dbReference type="NCBI Taxonomy" id="97359"/>
    <lineage>
        <taxon>Eukaryota</taxon>
        <taxon>Fungi</taxon>
        <taxon>Dikarya</taxon>
        <taxon>Basidiomycota</taxon>
        <taxon>Agaricomycotina</taxon>
        <taxon>Agaricomycetes</taxon>
        <taxon>Agaricomycetidae</taxon>
        <taxon>Agaricales</taxon>
        <taxon>Schizophyllaceae</taxon>
        <taxon>Schizophyllum</taxon>
    </lineage>
</organism>
<evidence type="ECO:0000313" key="3">
    <source>
        <dbReference type="Proteomes" id="UP000320762"/>
    </source>
</evidence>
<gene>
    <name evidence="2" type="ORF">BD626DRAFT_636509</name>
</gene>